<dbReference type="GO" id="GO:0006646">
    <property type="term" value="P:phosphatidylethanolamine biosynthetic process"/>
    <property type="evidence" value="ECO:0007669"/>
    <property type="project" value="UniProtKB-UniPathway"/>
</dbReference>
<keyword evidence="10" id="KW-0670">Pyruvate</keyword>
<evidence type="ECO:0000256" key="8">
    <source>
        <dbReference type="ARBA" id="ARBA00023239"/>
    </source>
</evidence>
<proteinExistence type="predicted"/>
<keyword evidence="7" id="KW-0594">Phospholipid biosynthesis</keyword>
<dbReference type="OMA" id="KDYHHYH"/>
<evidence type="ECO:0000256" key="6">
    <source>
        <dbReference type="ARBA" id="ARBA00023098"/>
    </source>
</evidence>
<keyword evidence="13" id="KW-1185">Reference proteome</keyword>
<evidence type="ECO:0000256" key="1">
    <source>
        <dbReference type="ARBA" id="ARBA00001928"/>
    </source>
</evidence>
<dbReference type="HOGENOM" id="CLU_029061_3_1_1"/>
<gene>
    <name evidence="12" type="ORF">NEQG_02020</name>
</gene>
<evidence type="ECO:0000256" key="9">
    <source>
        <dbReference type="ARBA" id="ARBA00023264"/>
    </source>
</evidence>
<evidence type="ECO:0000256" key="7">
    <source>
        <dbReference type="ARBA" id="ARBA00023209"/>
    </source>
</evidence>
<evidence type="ECO:0000256" key="5">
    <source>
        <dbReference type="ARBA" id="ARBA00022793"/>
    </source>
</evidence>
<dbReference type="AlphaFoldDB" id="I3EFF1"/>
<dbReference type="NCBIfam" id="TIGR00163">
    <property type="entry name" value="PS_decarb"/>
    <property type="match status" value="1"/>
</dbReference>
<keyword evidence="4" id="KW-0444">Lipid biosynthesis</keyword>
<dbReference type="InterPro" id="IPR003817">
    <property type="entry name" value="PS_Dcarbxylase"/>
</dbReference>
<evidence type="ECO:0000256" key="3">
    <source>
        <dbReference type="ARBA" id="ARBA00012243"/>
    </source>
</evidence>
<comment type="pathway">
    <text evidence="11">Phospholipid metabolism; phosphatidylethanolamine biosynthesis.</text>
</comment>
<comment type="pathway">
    <text evidence="2">Lipid metabolism.</text>
</comment>
<dbReference type="Proteomes" id="UP000002872">
    <property type="component" value="Unassembled WGS sequence"/>
</dbReference>
<evidence type="ECO:0000313" key="13">
    <source>
        <dbReference type="Proteomes" id="UP000002872"/>
    </source>
</evidence>
<dbReference type="VEuPathDB" id="MicrosporidiaDB:NEQG_02020"/>
<evidence type="ECO:0000256" key="11">
    <source>
        <dbReference type="ARBA" id="ARBA00024326"/>
    </source>
</evidence>
<keyword evidence="9" id="KW-1208">Phospholipid metabolism</keyword>
<dbReference type="PANTHER" id="PTHR10067:SF6">
    <property type="entry name" value="PHOSPHATIDYLSERINE DECARBOXYLASE PROENZYME, MITOCHONDRIAL"/>
    <property type="match status" value="1"/>
</dbReference>
<comment type="cofactor">
    <cofactor evidence="1">
        <name>pyruvate</name>
        <dbReference type="ChEBI" id="CHEBI:15361"/>
    </cofactor>
</comment>
<keyword evidence="8" id="KW-0456">Lyase</keyword>
<accession>I3EFF1</accession>
<protein>
    <recommendedName>
        <fullName evidence="3">phosphatidylserine decarboxylase</fullName>
        <ecNumber evidence="3">4.1.1.65</ecNumber>
    </recommendedName>
</protein>
<evidence type="ECO:0000256" key="10">
    <source>
        <dbReference type="ARBA" id="ARBA00023317"/>
    </source>
</evidence>
<evidence type="ECO:0000256" key="4">
    <source>
        <dbReference type="ARBA" id="ARBA00022516"/>
    </source>
</evidence>
<keyword evidence="6" id="KW-0443">Lipid metabolism</keyword>
<dbReference type="InterPro" id="IPR033177">
    <property type="entry name" value="PSD-B"/>
</dbReference>
<dbReference type="InParanoid" id="I3EFF1"/>
<dbReference type="PANTHER" id="PTHR10067">
    <property type="entry name" value="PHOSPHATIDYLSERINE DECARBOXYLASE"/>
    <property type="match status" value="1"/>
</dbReference>
<organism evidence="12 13">
    <name type="scientific">Nematocida parisii (strain ERTm3)</name>
    <name type="common">Nematode killer fungus</name>
    <dbReference type="NCBI Taxonomy" id="935791"/>
    <lineage>
        <taxon>Eukaryota</taxon>
        <taxon>Fungi</taxon>
        <taxon>Fungi incertae sedis</taxon>
        <taxon>Microsporidia</taxon>
        <taxon>Nematocida</taxon>
    </lineage>
</organism>
<dbReference type="Pfam" id="PF02666">
    <property type="entry name" value="PS_Dcarbxylase"/>
    <property type="match status" value="1"/>
</dbReference>
<reference evidence="12" key="1">
    <citation type="submission" date="2011-01" db="EMBL/GenBank/DDBJ databases">
        <title>The Genome Sequence of Nematocida parisii strain ERTm3.</title>
        <authorList>
            <consortium name="The Broad Institute Genome Sequencing Platform"/>
            <consortium name="The Broad Institute Genome Sequencing Center for Infectious Disease"/>
            <person name="Cuomo C."/>
            <person name="Troemel E."/>
            <person name="Young S.K."/>
            <person name="Zeng Q."/>
            <person name="Gargeya S."/>
            <person name="Fitzgerald M."/>
            <person name="Haas B."/>
            <person name="Abouelleil A."/>
            <person name="Alvarado L."/>
            <person name="Arachchi H.M."/>
            <person name="Berlin A."/>
            <person name="Chapman S.B."/>
            <person name="Gearin G."/>
            <person name="Goldberg J."/>
            <person name="Griggs A."/>
            <person name="Gujja S."/>
            <person name="Hansen M."/>
            <person name="Heiman D."/>
            <person name="Howarth C."/>
            <person name="Larimer J."/>
            <person name="Lui A."/>
            <person name="MacDonald P.J.P."/>
            <person name="McCowen C."/>
            <person name="Montmayeur A."/>
            <person name="Murphy C."/>
            <person name="Neiman D."/>
            <person name="Pearson M."/>
            <person name="Priest M."/>
            <person name="Roberts A."/>
            <person name="Saif S."/>
            <person name="Shea T."/>
            <person name="Sisk P."/>
            <person name="Stolte C."/>
            <person name="Sykes S."/>
            <person name="Wortman J."/>
            <person name="Nusbaum C."/>
            <person name="Birren B."/>
        </authorList>
    </citation>
    <scope>NUCLEOTIDE SEQUENCE</scope>
    <source>
        <strain evidence="12">ERTm3</strain>
    </source>
</reference>
<dbReference type="OrthoDB" id="4330at2759"/>
<dbReference type="EC" id="4.1.1.65" evidence="3"/>
<dbReference type="UniPathway" id="UPA00558"/>
<sequence length="261" mass="28931">MDVQNIPSMAGECSSIGDIQRVCRISLEDAERQKLSEYSSVNDLFTRKLKRGIRPIQKGIISPVDGTIICMGDAKDSANYKIKGAKYKIEDLLGDPSIWRRIDKNNTLKQAVIYLAPHNYHRFHSFTDFTITDVLHLPSLLFSVGELTMKYFPGLLAKNERVVFSGQYMHGYCAMVAVGSVGVGSISSNIAEFKTNRMSGLFTTTYSVFSGSRVYKKGEEIGLFNLGSTVVIVFECPKEGFVADKVEGPVRLGESLGNFEI</sequence>
<dbReference type="EMBL" id="GL870880">
    <property type="protein sequence ID" value="EIJ87948.1"/>
    <property type="molecule type" value="Genomic_DNA"/>
</dbReference>
<dbReference type="STRING" id="935791.I3EFF1"/>
<evidence type="ECO:0000256" key="2">
    <source>
        <dbReference type="ARBA" id="ARBA00005189"/>
    </source>
</evidence>
<evidence type="ECO:0000313" key="12">
    <source>
        <dbReference type="EMBL" id="EIJ87948.1"/>
    </source>
</evidence>
<name>I3EFF1_NEMP3</name>
<dbReference type="GO" id="GO:0004609">
    <property type="term" value="F:phosphatidylserine decarboxylase activity"/>
    <property type="evidence" value="ECO:0007669"/>
    <property type="project" value="UniProtKB-EC"/>
</dbReference>
<keyword evidence="5" id="KW-0210">Decarboxylase</keyword>
<dbReference type="FunCoup" id="I3EFF1">
    <property type="interactions" value="66"/>
</dbReference>